<dbReference type="AlphaFoldDB" id="A0A8S9QGP9"/>
<name>A0A8S9QGP9_BRACR</name>
<evidence type="ECO:0000313" key="3">
    <source>
        <dbReference type="Proteomes" id="UP000712600"/>
    </source>
</evidence>
<accession>A0A8S9QGP9</accession>
<feature type="region of interest" description="Disordered" evidence="1">
    <location>
        <begin position="1"/>
        <end position="102"/>
    </location>
</feature>
<dbReference type="Proteomes" id="UP000712600">
    <property type="component" value="Unassembled WGS sequence"/>
</dbReference>
<gene>
    <name evidence="2" type="ORF">F2Q69_00024957</name>
</gene>
<dbReference type="EMBL" id="QGKX02001290">
    <property type="protein sequence ID" value="KAF3537818.1"/>
    <property type="molecule type" value="Genomic_DNA"/>
</dbReference>
<organism evidence="2 3">
    <name type="scientific">Brassica cretica</name>
    <name type="common">Mustard</name>
    <dbReference type="NCBI Taxonomy" id="69181"/>
    <lineage>
        <taxon>Eukaryota</taxon>
        <taxon>Viridiplantae</taxon>
        <taxon>Streptophyta</taxon>
        <taxon>Embryophyta</taxon>
        <taxon>Tracheophyta</taxon>
        <taxon>Spermatophyta</taxon>
        <taxon>Magnoliopsida</taxon>
        <taxon>eudicotyledons</taxon>
        <taxon>Gunneridae</taxon>
        <taxon>Pentapetalae</taxon>
        <taxon>rosids</taxon>
        <taxon>malvids</taxon>
        <taxon>Brassicales</taxon>
        <taxon>Brassicaceae</taxon>
        <taxon>Brassiceae</taxon>
        <taxon>Brassica</taxon>
    </lineage>
</organism>
<proteinExistence type="predicted"/>
<evidence type="ECO:0000256" key="1">
    <source>
        <dbReference type="SAM" id="MobiDB-lite"/>
    </source>
</evidence>
<feature type="compositionally biased region" description="Polar residues" evidence="1">
    <location>
        <begin position="40"/>
        <end position="49"/>
    </location>
</feature>
<sequence length="102" mass="11112">MDPNQTIGATPSGVDNVDPTGSNSRTETLPVGPTGRLEQPTHNESLQSEPRTRNGHQPTIDPHHKIALRFRKGPRSPIEPELESGITPGKTCCRRPNQTSIN</sequence>
<comment type="caution">
    <text evidence="2">The sequence shown here is derived from an EMBL/GenBank/DDBJ whole genome shotgun (WGS) entry which is preliminary data.</text>
</comment>
<feature type="compositionally biased region" description="Basic residues" evidence="1">
    <location>
        <begin position="65"/>
        <end position="74"/>
    </location>
</feature>
<reference evidence="2" key="1">
    <citation type="submission" date="2019-12" db="EMBL/GenBank/DDBJ databases">
        <title>Genome sequencing and annotation of Brassica cretica.</title>
        <authorList>
            <person name="Studholme D.J."/>
            <person name="Sarris P."/>
        </authorList>
    </citation>
    <scope>NUCLEOTIDE SEQUENCE</scope>
    <source>
        <strain evidence="2">PFS-109/04</strain>
        <tissue evidence="2">Leaf</tissue>
    </source>
</reference>
<protein>
    <submittedName>
        <fullName evidence="2">Uncharacterized protein</fullName>
    </submittedName>
</protein>
<evidence type="ECO:0000313" key="2">
    <source>
        <dbReference type="EMBL" id="KAF3537818.1"/>
    </source>
</evidence>